<dbReference type="RefSeq" id="WP_139667257.1">
    <property type="nucleotide sequence ID" value="NZ_VDLY02000005.1"/>
</dbReference>
<dbReference type="AlphaFoldDB" id="A0A5N6AG55"/>
<evidence type="ECO:0000313" key="2">
    <source>
        <dbReference type="Proteomes" id="UP000314251"/>
    </source>
</evidence>
<keyword evidence="2" id="KW-1185">Reference proteome</keyword>
<sequence>MTGPQVTLTVEIDLTGPGDWREKLREQTRHIPPGSVVDVRVPAGWDPEMGQAIAGHLAAVADRINLRQAGGAPGGPWLLASTIAATRDHAAPAPHTG</sequence>
<name>A0A5N6AG55_9ACTN</name>
<evidence type="ECO:0000313" key="1">
    <source>
        <dbReference type="EMBL" id="KAB8167043.1"/>
    </source>
</evidence>
<reference evidence="1" key="1">
    <citation type="submission" date="2019-10" db="EMBL/GenBank/DDBJ databases">
        <title>Nonomuraea sp. nov., isolated from Phyllanthus amarus.</title>
        <authorList>
            <person name="Klykleung N."/>
            <person name="Tanasupawat S."/>
        </authorList>
    </citation>
    <scope>NUCLEOTIDE SEQUENCE [LARGE SCALE GENOMIC DNA]</scope>
    <source>
        <strain evidence="1">3MP-10</strain>
    </source>
</reference>
<organism evidence="1 2">
    <name type="scientific">Streptomyces mimosae</name>
    <dbReference type="NCBI Taxonomy" id="2586635"/>
    <lineage>
        <taxon>Bacteria</taxon>
        <taxon>Bacillati</taxon>
        <taxon>Actinomycetota</taxon>
        <taxon>Actinomycetes</taxon>
        <taxon>Kitasatosporales</taxon>
        <taxon>Streptomycetaceae</taxon>
        <taxon>Streptomyces</taxon>
    </lineage>
</organism>
<dbReference type="OrthoDB" id="9913045at2"/>
<proteinExistence type="predicted"/>
<gene>
    <name evidence="1" type="ORF">FH607_009060</name>
</gene>
<dbReference type="Proteomes" id="UP000314251">
    <property type="component" value="Unassembled WGS sequence"/>
</dbReference>
<dbReference type="EMBL" id="VDLY02000005">
    <property type="protein sequence ID" value="KAB8167043.1"/>
    <property type="molecule type" value="Genomic_DNA"/>
</dbReference>
<comment type="caution">
    <text evidence="1">The sequence shown here is derived from an EMBL/GenBank/DDBJ whole genome shotgun (WGS) entry which is preliminary data.</text>
</comment>
<accession>A0A5N6AG55</accession>
<protein>
    <submittedName>
        <fullName evidence="1">Uncharacterized protein</fullName>
    </submittedName>
</protein>